<dbReference type="Gene3D" id="3.40.1110.10">
    <property type="entry name" value="Calcium-transporting ATPase, cytoplasmic domain N"/>
    <property type="match status" value="1"/>
</dbReference>
<feature type="region of interest" description="Disordered" evidence="14">
    <location>
        <begin position="1443"/>
        <end position="1473"/>
    </location>
</feature>
<reference evidence="17" key="1">
    <citation type="submission" date="2022-08" db="EMBL/GenBank/DDBJ databases">
        <title>Genome analysis of Corynebacteriales strain.</title>
        <authorList>
            <person name="Lee S.D."/>
        </authorList>
    </citation>
    <scope>NUCLEOTIDE SEQUENCE</scope>
    <source>
        <strain evidence="17">D3-21</strain>
    </source>
</reference>
<dbReference type="InterPro" id="IPR023298">
    <property type="entry name" value="ATPase_P-typ_TM_dom_sf"/>
</dbReference>
<dbReference type="PANTHER" id="PTHR24093">
    <property type="entry name" value="CATION TRANSPORTING ATPASE"/>
    <property type="match status" value="1"/>
</dbReference>
<accession>A0A9X4LXK4</accession>
<dbReference type="SFLD" id="SFLDF00027">
    <property type="entry name" value="p-type_atpase"/>
    <property type="match status" value="1"/>
</dbReference>
<dbReference type="InterPro" id="IPR023214">
    <property type="entry name" value="HAD_sf"/>
</dbReference>
<dbReference type="InterPro" id="IPR018303">
    <property type="entry name" value="ATPase_P-typ_P_site"/>
</dbReference>
<keyword evidence="3" id="KW-0812">Transmembrane</keyword>
<dbReference type="InterPro" id="IPR036412">
    <property type="entry name" value="HAD-like_sf"/>
</dbReference>
<comment type="catalytic activity">
    <reaction evidence="12">
        <text>ATP + H2O = ADP + phosphate + H(+)</text>
        <dbReference type="Rhea" id="RHEA:13065"/>
        <dbReference type="ChEBI" id="CHEBI:15377"/>
        <dbReference type="ChEBI" id="CHEBI:15378"/>
        <dbReference type="ChEBI" id="CHEBI:30616"/>
        <dbReference type="ChEBI" id="CHEBI:43474"/>
        <dbReference type="ChEBI" id="CHEBI:456216"/>
    </reaction>
</comment>
<evidence type="ECO:0000256" key="6">
    <source>
        <dbReference type="ARBA" id="ARBA00022840"/>
    </source>
</evidence>
<dbReference type="GO" id="GO:0046872">
    <property type="term" value="F:metal ion binding"/>
    <property type="evidence" value="ECO:0007669"/>
    <property type="project" value="UniProtKB-KW"/>
</dbReference>
<feature type="domain" description="P-type ATPase A" evidence="15">
    <location>
        <begin position="849"/>
        <end position="947"/>
    </location>
</feature>
<keyword evidence="10" id="KW-0472">Membrane</keyword>
<dbReference type="PANTHER" id="PTHR24093:SF513">
    <property type="entry name" value="CATION-TRANSPORTING ATPASE I-RELATED"/>
    <property type="match status" value="1"/>
</dbReference>
<evidence type="ECO:0000256" key="2">
    <source>
        <dbReference type="ARBA" id="ARBA00022475"/>
    </source>
</evidence>
<keyword evidence="4" id="KW-0479">Metal-binding</keyword>
<evidence type="ECO:0000256" key="8">
    <source>
        <dbReference type="ARBA" id="ARBA00022967"/>
    </source>
</evidence>
<dbReference type="GO" id="GO:0016887">
    <property type="term" value="F:ATP hydrolysis activity"/>
    <property type="evidence" value="ECO:0007669"/>
    <property type="project" value="InterPro"/>
</dbReference>
<evidence type="ECO:0000256" key="7">
    <source>
        <dbReference type="ARBA" id="ARBA00022842"/>
    </source>
</evidence>
<evidence type="ECO:0000259" key="16">
    <source>
        <dbReference type="Pfam" id="PF00689"/>
    </source>
</evidence>
<evidence type="ECO:0000313" key="17">
    <source>
        <dbReference type="EMBL" id="MDG3014139.1"/>
    </source>
</evidence>
<dbReference type="GO" id="GO:0005388">
    <property type="term" value="F:P-type calcium transporter activity"/>
    <property type="evidence" value="ECO:0007669"/>
    <property type="project" value="TreeGrafter"/>
</dbReference>
<feature type="domain" description="Cation-transporting P-type ATPase C-terminal" evidence="16">
    <location>
        <begin position="1413"/>
        <end position="1581"/>
    </location>
</feature>
<feature type="region of interest" description="Disordered" evidence="14">
    <location>
        <begin position="1596"/>
        <end position="1617"/>
    </location>
</feature>
<dbReference type="PRINTS" id="PR00119">
    <property type="entry name" value="CATATPASE"/>
</dbReference>
<keyword evidence="5" id="KW-0547">Nucleotide-binding</keyword>
<evidence type="ECO:0000256" key="1">
    <source>
        <dbReference type="ARBA" id="ARBA00004651"/>
    </source>
</evidence>
<gene>
    <name evidence="17" type="ORF">NVS88_06160</name>
</gene>
<evidence type="ECO:0000256" key="12">
    <source>
        <dbReference type="ARBA" id="ARBA00049360"/>
    </source>
</evidence>
<evidence type="ECO:0000313" key="18">
    <source>
        <dbReference type="Proteomes" id="UP001152755"/>
    </source>
</evidence>
<dbReference type="InterPro" id="IPR006068">
    <property type="entry name" value="ATPase_P-typ_cation-transptr_C"/>
</dbReference>
<dbReference type="FunFam" id="2.70.150.10:FF:000082">
    <property type="entry name" value="Cation-transporter ATPase I CtpI"/>
    <property type="match status" value="1"/>
</dbReference>
<dbReference type="SUPFAM" id="SSF81665">
    <property type="entry name" value="Calcium ATPase, transmembrane domain M"/>
    <property type="match status" value="1"/>
</dbReference>
<dbReference type="NCBIfam" id="TIGR01494">
    <property type="entry name" value="ATPase_P-type"/>
    <property type="match status" value="2"/>
</dbReference>
<keyword evidence="6" id="KW-0067">ATP-binding</keyword>
<name>A0A9X4LXK4_9ACTN</name>
<dbReference type="InterPro" id="IPR023299">
    <property type="entry name" value="ATPase_P-typ_cyto_dom_N"/>
</dbReference>
<dbReference type="SFLD" id="SFLDS00003">
    <property type="entry name" value="Haloacid_Dehalogenase"/>
    <property type="match status" value="1"/>
</dbReference>
<feature type="region of interest" description="Disordered" evidence="14">
    <location>
        <begin position="460"/>
        <end position="494"/>
    </location>
</feature>
<dbReference type="SFLD" id="SFLDG00002">
    <property type="entry name" value="C1.7:_P-type_atpase_like"/>
    <property type="match status" value="1"/>
</dbReference>
<dbReference type="PROSITE" id="PS00154">
    <property type="entry name" value="ATPASE_E1_E2"/>
    <property type="match status" value="1"/>
</dbReference>
<organism evidence="17 18">
    <name type="scientific">Speluncibacter jeojiensis</name>
    <dbReference type="NCBI Taxonomy" id="2710754"/>
    <lineage>
        <taxon>Bacteria</taxon>
        <taxon>Bacillati</taxon>
        <taxon>Actinomycetota</taxon>
        <taxon>Actinomycetes</taxon>
        <taxon>Mycobacteriales</taxon>
        <taxon>Speluncibacteraceae</taxon>
        <taxon>Speluncibacter</taxon>
    </lineage>
</organism>
<dbReference type="InterPro" id="IPR008250">
    <property type="entry name" value="ATPase_P-typ_transduc_dom_A_sf"/>
</dbReference>
<evidence type="ECO:0000256" key="13">
    <source>
        <dbReference type="ARBA" id="ARBA00069455"/>
    </source>
</evidence>
<keyword evidence="2" id="KW-1003">Cell membrane</keyword>
<feature type="compositionally biased region" description="Basic and acidic residues" evidence="14">
    <location>
        <begin position="1457"/>
        <end position="1468"/>
    </location>
</feature>
<evidence type="ECO:0000259" key="15">
    <source>
        <dbReference type="Pfam" id="PF00122"/>
    </source>
</evidence>
<dbReference type="Pfam" id="PF00702">
    <property type="entry name" value="Hydrolase"/>
    <property type="match status" value="1"/>
</dbReference>
<evidence type="ECO:0000256" key="9">
    <source>
        <dbReference type="ARBA" id="ARBA00022989"/>
    </source>
</evidence>
<keyword evidence="7" id="KW-0460">Magnesium</keyword>
<evidence type="ECO:0000256" key="11">
    <source>
        <dbReference type="ARBA" id="ARBA00038148"/>
    </source>
</evidence>
<evidence type="ECO:0000256" key="3">
    <source>
        <dbReference type="ARBA" id="ARBA00022692"/>
    </source>
</evidence>
<dbReference type="Pfam" id="PF00689">
    <property type="entry name" value="Cation_ATPase_C"/>
    <property type="match status" value="1"/>
</dbReference>
<dbReference type="InterPro" id="IPR044492">
    <property type="entry name" value="P_typ_ATPase_HD_dom"/>
</dbReference>
<protein>
    <recommendedName>
        <fullName evidence="13">Probable cation-transporting ATPase I</fullName>
    </recommendedName>
</protein>
<evidence type="ECO:0000256" key="4">
    <source>
        <dbReference type="ARBA" id="ARBA00022723"/>
    </source>
</evidence>
<dbReference type="RefSeq" id="WP_332519444.1">
    <property type="nucleotide sequence ID" value="NZ_JANRHA010000003.1"/>
</dbReference>
<dbReference type="GO" id="GO:0005524">
    <property type="term" value="F:ATP binding"/>
    <property type="evidence" value="ECO:0007669"/>
    <property type="project" value="UniProtKB-KW"/>
</dbReference>
<evidence type="ECO:0000256" key="10">
    <source>
        <dbReference type="ARBA" id="ARBA00023136"/>
    </source>
</evidence>
<evidence type="ECO:0000256" key="14">
    <source>
        <dbReference type="SAM" id="MobiDB-lite"/>
    </source>
</evidence>
<dbReference type="Gene3D" id="3.40.50.1000">
    <property type="entry name" value="HAD superfamily/HAD-like"/>
    <property type="match status" value="1"/>
</dbReference>
<keyword evidence="18" id="KW-1185">Reference proteome</keyword>
<sequence>MGPLGMSTALSSFAAIGSTAVRAGFTATAIGAGTVMALTDPAVHAGRSAFDGARTLVGQGPALAWSARGRLHLDLEPMVPFHQLSRHTADIEDAVRALPGVTVAHVEGTLGRIVVEHESGLDVEEVRRAIREATTRLRQGPAALAPADREADERARAALRAAKRAVPVADPGDLLAIVVPAVIAALDVAAVAVSLATGFGRVPAAPRAARAAAAVVHHQPRVVAALESRLGRVGTDVVLATMSAATNGFGRAPAAPMLDLVQRVAQISEARAHRHTWAGRERDLASAARPQAPVVPITSSAIEDLDEPRHSWAAAAAGEISHVVVDAAVDVAVDSAKGASGGVVEEYTEQAASGSLLAAAGALIASGHLHDVADSILAGVPKAAHVGRGMFAAILGRGLARSGQLVLDPGALRRLDRVKVVVIDGAALRGDARAVLRTEASAPGWDDDRVYEVADALLHREPPPAAGPEEPDADRPELHWRKRSSAPSTPAEGLERADLVCAGEVVGTVMVGWELDQFAAPLIETARRSGTRVVLRHVAGTEDLAASVSETHPAGTPLLQVVRELRKDRGPVLLVTSLHPDFASADTLAALAISDIGVALDDSSAATPWTADVLTGSDLSAAVRIISALPAARRASATAVRLAKGGTTLAGLLLVTGESGSRGAVGLGRWLSPVNAAAAMAMLSGALAAVEVLRRPDPDPQLLTAWHAVDPDIVYARLTEQAQPLTAPAGQGFWRRVQTDLSDSVVAAPLLDPARNLGRLLAATRRELSDPLTPVLAVGVAASAILGSSIDALLVGGVMVVNAFVGGAQRVRADNAAAELFATQDQRARRVVVPIIGGTRRRLSVARTTERVVTVSAARLHPGDVVDLRANEVVPADARLLLVEDLEVDESSLTGESVPVSKQVDPVSVTESEDRASMVFEGSTVVAGRGRAIVVATGTGTAAHRAIWAASGIGPAPGIQARLHELTSKVLPLVLAGGAGVTGLSLLRRRPLRQAIADGVAIAVAAVPEGLPLVATIAQLASARRLSHQGVLVRTPRTLEALGRVDTVCFDKTGTLTENRLRVVTVARYPDGATGDAAATVLRAAARACPRPKAEESHAHATDEAVITAAGAAAETADTWQLLDEVPFESSRGYAAALGMHTDRDGSRKMLVLKGAPEVLHPRCRFDDPDGPARAEALVHELADQGLRVIAVARVPVEPHARSVDGDADEFGADGLAETADDLELLGYVGLADTPRPSARPLLEQLTAAGRTAVLITGDHPVTARAIAWRLGLPDDVGVVTGEQLADCDEEARIGLVSSAQVFARVSPEQKMQVVTALQSAGRITAMVGDGANDAAAIRVADVGIGVTSRGSTAARGAADLVLTVDDLTTMLDAFVEGKNMWQSVRDALVILLGGNAGEVAFTVVGTALGGRAPLGTRQLLLVNLLTDMFPALAVAVTPHRPAPELVTDGASPEDIEQQRVEHRREALSEPAPSLGRPLVRDIVERGAVTTVGATAAWAIGRWTPGTYRRSATMGLAALVGTQLAQTLRGRTHSPLVVATAAGSIAVLVGIIQTPGVSQFFGCTPLGPVAWTGVFAATAGAGAVSVLAPRWLAGHTVGSAPEPASDPTPVPTGERTE</sequence>
<dbReference type="PRINTS" id="PR00120">
    <property type="entry name" value="HATPASE"/>
</dbReference>
<comment type="caution">
    <text evidence="17">The sequence shown here is derived from an EMBL/GenBank/DDBJ whole genome shotgun (WGS) entry which is preliminary data.</text>
</comment>
<dbReference type="InterPro" id="IPR059000">
    <property type="entry name" value="ATPase_P-type_domA"/>
</dbReference>
<dbReference type="Proteomes" id="UP001152755">
    <property type="component" value="Unassembled WGS sequence"/>
</dbReference>
<proteinExistence type="inferred from homology"/>
<dbReference type="GO" id="GO:0005886">
    <property type="term" value="C:plasma membrane"/>
    <property type="evidence" value="ECO:0007669"/>
    <property type="project" value="UniProtKB-SubCell"/>
</dbReference>
<dbReference type="InterPro" id="IPR001757">
    <property type="entry name" value="P_typ_ATPase"/>
</dbReference>
<comment type="subcellular location">
    <subcellularLocation>
        <location evidence="1">Cell membrane</location>
        <topology evidence="1">Multi-pass membrane protein</topology>
    </subcellularLocation>
</comment>
<dbReference type="SUPFAM" id="SSF81653">
    <property type="entry name" value="Calcium ATPase, transduction domain A"/>
    <property type="match status" value="1"/>
</dbReference>
<dbReference type="Gene3D" id="1.20.1110.10">
    <property type="entry name" value="Calcium-transporting ATPase, transmembrane domain"/>
    <property type="match status" value="1"/>
</dbReference>
<dbReference type="Gene3D" id="2.70.150.10">
    <property type="entry name" value="Calcium-transporting ATPase, cytoplasmic transduction domain A"/>
    <property type="match status" value="1"/>
</dbReference>
<keyword evidence="8" id="KW-1278">Translocase</keyword>
<evidence type="ECO:0000256" key="5">
    <source>
        <dbReference type="ARBA" id="ARBA00022741"/>
    </source>
</evidence>
<dbReference type="SUPFAM" id="SSF56784">
    <property type="entry name" value="HAD-like"/>
    <property type="match status" value="1"/>
</dbReference>
<dbReference type="Pfam" id="PF00122">
    <property type="entry name" value="E1-E2_ATPase"/>
    <property type="match status" value="1"/>
</dbReference>
<comment type="similarity">
    <text evidence="11">Belongs to the cation transport ATPase (P-type) (TC 3.A.3) family.</text>
</comment>
<dbReference type="EMBL" id="JANRHA010000003">
    <property type="protein sequence ID" value="MDG3014139.1"/>
    <property type="molecule type" value="Genomic_DNA"/>
</dbReference>
<keyword evidence="9" id="KW-1133">Transmembrane helix</keyword>